<evidence type="ECO:0000256" key="8">
    <source>
        <dbReference type="SAM" id="Phobius"/>
    </source>
</evidence>
<keyword evidence="3 8" id="KW-0812">Transmembrane</keyword>
<accession>A0A507DST1</accession>
<dbReference type="GO" id="GO:0000139">
    <property type="term" value="C:Golgi membrane"/>
    <property type="evidence" value="ECO:0007669"/>
    <property type="project" value="TreeGrafter"/>
</dbReference>
<dbReference type="Proteomes" id="UP000317494">
    <property type="component" value="Unassembled WGS sequence"/>
</dbReference>
<keyword evidence="5 8" id="KW-1133">Transmembrane helix</keyword>
<name>A0A507DST1_9FUNG</name>
<evidence type="ECO:0000256" key="4">
    <source>
        <dbReference type="ARBA" id="ARBA00022927"/>
    </source>
</evidence>
<evidence type="ECO:0000313" key="9">
    <source>
        <dbReference type="EMBL" id="TPX54521.1"/>
    </source>
</evidence>
<sequence>MAMIGFGLGTVFYVSVLLINAIAVLHEERFLARIGFTAASTSHQPGGFGDPQQPSVKARLIILIGAVRTLLRIPLYRGGLVVHISCFMSLTTEEADKYLDSMNEFPVLLPKVIGLDIPS</sequence>
<dbReference type="GO" id="GO:0030134">
    <property type="term" value="C:COPII-coated ER to Golgi transport vesicle"/>
    <property type="evidence" value="ECO:0007669"/>
    <property type="project" value="TreeGrafter"/>
</dbReference>
<protein>
    <submittedName>
        <fullName evidence="9">Uncharacterized protein</fullName>
    </submittedName>
</protein>
<dbReference type="VEuPathDB" id="FungiDB:SeMB42_g00213"/>
<feature type="transmembrane region" description="Helical" evidence="8">
    <location>
        <begin position="6"/>
        <end position="25"/>
    </location>
</feature>
<evidence type="ECO:0000256" key="5">
    <source>
        <dbReference type="ARBA" id="ARBA00022989"/>
    </source>
</evidence>
<evidence type="ECO:0000256" key="7">
    <source>
        <dbReference type="ARBA" id="ARBA00024203"/>
    </source>
</evidence>
<dbReference type="STRING" id="286115.A0A507DST1"/>
<keyword evidence="6 8" id="KW-0472">Membrane</keyword>
<evidence type="ECO:0000256" key="2">
    <source>
        <dbReference type="ARBA" id="ARBA00022448"/>
    </source>
</evidence>
<dbReference type="GO" id="GO:0006888">
    <property type="term" value="P:endoplasmic reticulum to Golgi vesicle-mediated transport"/>
    <property type="evidence" value="ECO:0007669"/>
    <property type="project" value="TreeGrafter"/>
</dbReference>
<comment type="subcellular location">
    <subcellularLocation>
        <location evidence="1">Membrane</location>
    </subcellularLocation>
</comment>
<keyword evidence="2" id="KW-0813">Transport</keyword>
<evidence type="ECO:0000313" key="10">
    <source>
        <dbReference type="Proteomes" id="UP000317494"/>
    </source>
</evidence>
<dbReference type="InterPro" id="IPR013880">
    <property type="entry name" value="Yos1"/>
</dbReference>
<comment type="similarity">
    <text evidence="7">Belongs to the YOS1 family.</text>
</comment>
<organism evidence="9 10">
    <name type="scientific">Synchytrium endobioticum</name>
    <dbReference type="NCBI Taxonomy" id="286115"/>
    <lineage>
        <taxon>Eukaryota</taxon>
        <taxon>Fungi</taxon>
        <taxon>Fungi incertae sedis</taxon>
        <taxon>Chytridiomycota</taxon>
        <taxon>Chytridiomycota incertae sedis</taxon>
        <taxon>Chytridiomycetes</taxon>
        <taxon>Synchytriales</taxon>
        <taxon>Synchytriaceae</taxon>
        <taxon>Synchytrium</taxon>
    </lineage>
</organism>
<gene>
    <name evidence="9" type="ORF">SeMB42_g00213</name>
</gene>
<keyword evidence="10" id="KW-1185">Reference proteome</keyword>
<evidence type="ECO:0000256" key="3">
    <source>
        <dbReference type="ARBA" id="ARBA00022692"/>
    </source>
</evidence>
<proteinExistence type="inferred from homology"/>
<comment type="caution">
    <text evidence="9">The sequence shown here is derived from an EMBL/GenBank/DDBJ whole genome shotgun (WGS) entry which is preliminary data.</text>
</comment>
<dbReference type="Pfam" id="PF08571">
    <property type="entry name" value="Yos1"/>
    <property type="match status" value="1"/>
</dbReference>
<dbReference type="PANTHER" id="PTHR15858:SF0">
    <property type="entry name" value="IMMEDIATE EARLY RESPONSE 3-INTERACTING PROTEIN 1"/>
    <property type="match status" value="1"/>
</dbReference>
<evidence type="ECO:0000256" key="1">
    <source>
        <dbReference type="ARBA" id="ARBA00004370"/>
    </source>
</evidence>
<keyword evidence="4" id="KW-0653">Protein transport</keyword>
<reference evidence="9 10" key="1">
    <citation type="journal article" date="2019" name="Sci. Rep.">
        <title>Comparative genomics of chytrid fungi reveal insights into the obligate biotrophic and pathogenic lifestyle of Synchytrium endobioticum.</title>
        <authorList>
            <person name="van de Vossenberg B.T.L.H."/>
            <person name="Warris S."/>
            <person name="Nguyen H.D.T."/>
            <person name="van Gent-Pelzer M.P.E."/>
            <person name="Joly D.L."/>
            <person name="van de Geest H.C."/>
            <person name="Bonants P.J.M."/>
            <person name="Smith D.S."/>
            <person name="Levesque C.A."/>
            <person name="van der Lee T.A.J."/>
        </authorList>
    </citation>
    <scope>NUCLEOTIDE SEQUENCE [LARGE SCALE GENOMIC DNA]</scope>
    <source>
        <strain evidence="9 10">MB42</strain>
    </source>
</reference>
<dbReference type="GO" id="GO:0005789">
    <property type="term" value="C:endoplasmic reticulum membrane"/>
    <property type="evidence" value="ECO:0007669"/>
    <property type="project" value="TreeGrafter"/>
</dbReference>
<dbReference type="EMBL" id="QEAN01000004">
    <property type="protein sequence ID" value="TPX54521.1"/>
    <property type="molecule type" value="Genomic_DNA"/>
</dbReference>
<dbReference type="GO" id="GO:0015031">
    <property type="term" value="P:protein transport"/>
    <property type="evidence" value="ECO:0007669"/>
    <property type="project" value="UniProtKB-KW"/>
</dbReference>
<dbReference type="AlphaFoldDB" id="A0A507DST1"/>
<dbReference type="PANTHER" id="PTHR15858">
    <property type="entry name" value="IMMEDIATE EARLY RESPONSE 3-INTERACTING PROTEIN 1"/>
    <property type="match status" value="1"/>
</dbReference>
<evidence type="ECO:0000256" key="6">
    <source>
        <dbReference type="ARBA" id="ARBA00023136"/>
    </source>
</evidence>